<dbReference type="InterPro" id="IPR000523">
    <property type="entry name" value="Mg_chelatse_chII-like_cat_dom"/>
</dbReference>
<feature type="domain" description="Mg chelatase-related protein C-terminal" evidence="2">
    <location>
        <begin position="64"/>
        <end position="159"/>
    </location>
</feature>
<evidence type="ECO:0000259" key="2">
    <source>
        <dbReference type="Pfam" id="PF13335"/>
    </source>
</evidence>
<accession>A0A2I2L222</accession>
<dbReference type="AlphaFoldDB" id="A0A2I2L222"/>
<dbReference type="Pfam" id="PF13335">
    <property type="entry name" value="Mg_chelatase_C"/>
    <property type="match status" value="1"/>
</dbReference>
<protein>
    <submittedName>
        <fullName evidence="3">Uncharacterized protein</fullName>
    </submittedName>
</protein>
<feature type="domain" description="Magnesium chelatase ChlI-like catalytic" evidence="1">
    <location>
        <begin position="2"/>
        <end position="53"/>
    </location>
</feature>
<dbReference type="GO" id="GO:0005524">
    <property type="term" value="F:ATP binding"/>
    <property type="evidence" value="ECO:0007669"/>
    <property type="project" value="InterPro"/>
</dbReference>
<dbReference type="SUPFAM" id="SSF52540">
    <property type="entry name" value="P-loop containing nucleoside triphosphate hydrolases"/>
    <property type="match status" value="1"/>
</dbReference>
<dbReference type="InterPro" id="IPR027417">
    <property type="entry name" value="P-loop_NTPase"/>
</dbReference>
<gene>
    <name evidence="3" type="ORF">FRACA_890001</name>
</gene>
<proteinExistence type="predicted"/>
<evidence type="ECO:0000313" key="3">
    <source>
        <dbReference type="EMBL" id="SNQ51973.1"/>
    </source>
</evidence>
<evidence type="ECO:0000259" key="1">
    <source>
        <dbReference type="Pfam" id="PF01078"/>
    </source>
</evidence>
<keyword evidence="4" id="KW-1185">Reference proteome</keyword>
<sequence>MLAANPCPCARSRGARSADCECPSLVRRRYLARLSGPLLDRIDIQVALTAPSRAELRADAGHAESSTLVADRVAQARQRAEARLAGTPWRVNAQVPGPVLRRRWPLPPRVTNLAERAFERGLLTARGLDRVLRMAWTFADLAGQATPGPAQLGAALDLRLPGWAA</sequence>
<dbReference type="Gene3D" id="3.40.50.300">
    <property type="entry name" value="P-loop containing nucleotide triphosphate hydrolases"/>
    <property type="match status" value="1"/>
</dbReference>
<reference evidence="3 4" key="1">
    <citation type="submission" date="2017-06" db="EMBL/GenBank/DDBJ databases">
        <authorList>
            <person name="Kim H.J."/>
            <person name="Triplett B.A."/>
        </authorList>
    </citation>
    <scope>NUCLEOTIDE SEQUENCE [LARGE SCALE GENOMIC DNA]</scope>
    <source>
        <strain evidence="3">FRACA_ARgP5</strain>
    </source>
</reference>
<dbReference type="PANTHER" id="PTHR32039">
    <property type="entry name" value="MAGNESIUM-CHELATASE SUBUNIT CHLI"/>
    <property type="match status" value="1"/>
</dbReference>
<dbReference type="EMBL" id="FZMO01000557">
    <property type="protein sequence ID" value="SNQ51973.1"/>
    <property type="molecule type" value="Genomic_DNA"/>
</dbReference>
<evidence type="ECO:0000313" key="4">
    <source>
        <dbReference type="Proteomes" id="UP000234331"/>
    </source>
</evidence>
<dbReference type="Pfam" id="PF01078">
    <property type="entry name" value="Mg_chelatase"/>
    <property type="match status" value="1"/>
</dbReference>
<organism evidence="3 4">
    <name type="scientific">Frankia canadensis</name>
    <dbReference type="NCBI Taxonomy" id="1836972"/>
    <lineage>
        <taxon>Bacteria</taxon>
        <taxon>Bacillati</taxon>
        <taxon>Actinomycetota</taxon>
        <taxon>Actinomycetes</taxon>
        <taxon>Frankiales</taxon>
        <taxon>Frankiaceae</taxon>
        <taxon>Frankia</taxon>
    </lineage>
</organism>
<dbReference type="InterPro" id="IPR045006">
    <property type="entry name" value="CHLI-like"/>
</dbReference>
<name>A0A2I2L222_9ACTN</name>
<dbReference type="InterPro" id="IPR025158">
    <property type="entry name" value="Mg_chelat-rel_C"/>
</dbReference>
<dbReference type="Proteomes" id="UP000234331">
    <property type="component" value="Unassembled WGS sequence"/>
</dbReference>
<dbReference type="PANTHER" id="PTHR32039:SF7">
    <property type="entry name" value="COMPETENCE PROTEIN COMM"/>
    <property type="match status" value="1"/>
</dbReference>